<gene>
    <name evidence="9" type="ORF">IAD18_07315</name>
</gene>
<organism evidence="9 10">
    <name type="scientific">Candidatus Limisoma intestinavium</name>
    <dbReference type="NCBI Taxonomy" id="2840856"/>
    <lineage>
        <taxon>Bacteria</taxon>
        <taxon>Pseudomonadati</taxon>
        <taxon>Bacteroidota</taxon>
        <taxon>Bacteroidia</taxon>
        <taxon>Bacteroidales</taxon>
        <taxon>Candidatus Limisoma</taxon>
    </lineage>
</organism>
<proteinExistence type="predicted"/>
<dbReference type="AlphaFoldDB" id="A0A9D1INS2"/>
<feature type="transmembrane region" description="Helical" evidence="6">
    <location>
        <begin position="282"/>
        <end position="305"/>
    </location>
</feature>
<reference evidence="9" key="1">
    <citation type="submission" date="2020-10" db="EMBL/GenBank/DDBJ databases">
        <authorList>
            <person name="Gilroy R."/>
        </authorList>
    </citation>
    <scope>NUCLEOTIDE SEQUENCE</scope>
    <source>
        <strain evidence="9">17073</strain>
    </source>
</reference>
<accession>A0A9D1INS2</accession>
<evidence type="ECO:0000256" key="1">
    <source>
        <dbReference type="ARBA" id="ARBA00004651"/>
    </source>
</evidence>
<feature type="transmembrane region" description="Helical" evidence="6">
    <location>
        <begin position="440"/>
        <end position="460"/>
    </location>
</feature>
<comment type="subcellular location">
    <subcellularLocation>
        <location evidence="1">Cell membrane</location>
        <topology evidence="1">Multi-pass membrane protein</topology>
    </subcellularLocation>
</comment>
<feature type="transmembrane region" description="Helical" evidence="6">
    <location>
        <begin position="472"/>
        <end position="493"/>
    </location>
</feature>
<feature type="transmembrane region" description="Helical" evidence="6">
    <location>
        <begin position="63"/>
        <end position="85"/>
    </location>
</feature>
<evidence type="ECO:0000313" key="10">
    <source>
        <dbReference type="Proteomes" id="UP000824076"/>
    </source>
</evidence>
<dbReference type="GO" id="GO:0005886">
    <property type="term" value="C:plasma membrane"/>
    <property type="evidence" value="ECO:0007669"/>
    <property type="project" value="UniProtKB-SubCell"/>
</dbReference>
<feature type="transmembrane region" description="Helical" evidence="6">
    <location>
        <begin position="23"/>
        <end position="51"/>
    </location>
</feature>
<evidence type="ECO:0000259" key="7">
    <source>
        <dbReference type="Pfam" id="PF03772"/>
    </source>
</evidence>
<feature type="transmembrane region" description="Helical" evidence="6">
    <location>
        <begin position="408"/>
        <end position="434"/>
    </location>
</feature>
<evidence type="ECO:0000256" key="6">
    <source>
        <dbReference type="SAM" id="Phobius"/>
    </source>
</evidence>
<keyword evidence="2" id="KW-1003">Cell membrane</keyword>
<comment type="caution">
    <text evidence="9">The sequence shown here is derived from an EMBL/GenBank/DDBJ whole genome shotgun (WGS) entry which is preliminary data.</text>
</comment>
<keyword evidence="4 6" id="KW-1133">Transmembrane helix</keyword>
<feature type="transmembrane region" description="Helical" evidence="6">
    <location>
        <begin position="248"/>
        <end position="270"/>
    </location>
</feature>
<dbReference type="InterPro" id="IPR004477">
    <property type="entry name" value="ComEC_N"/>
</dbReference>
<dbReference type="Proteomes" id="UP000824076">
    <property type="component" value="Unassembled WGS sequence"/>
</dbReference>
<evidence type="ECO:0000259" key="8">
    <source>
        <dbReference type="Pfam" id="PF13567"/>
    </source>
</evidence>
<name>A0A9D1INS2_9BACT</name>
<feature type="domain" description="ComEC/Rec2-related protein" evidence="7">
    <location>
        <begin position="228"/>
        <end position="491"/>
    </location>
</feature>
<evidence type="ECO:0000256" key="2">
    <source>
        <dbReference type="ARBA" id="ARBA00022475"/>
    </source>
</evidence>
<evidence type="ECO:0000256" key="5">
    <source>
        <dbReference type="ARBA" id="ARBA00023136"/>
    </source>
</evidence>
<evidence type="ECO:0000256" key="4">
    <source>
        <dbReference type="ARBA" id="ARBA00022989"/>
    </source>
</evidence>
<feature type="transmembrane region" description="Helical" evidence="6">
    <location>
        <begin position="348"/>
        <end position="369"/>
    </location>
</feature>
<feature type="transmembrane region" description="Helical" evidence="6">
    <location>
        <begin position="375"/>
        <end position="401"/>
    </location>
</feature>
<evidence type="ECO:0000256" key="3">
    <source>
        <dbReference type="ARBA" id="ARBA00022692"/>
    </source>
</evidence>
<dbReference type="PANTHER" id="PTHR30619:SF1">
    <property type="entry name" value="RECOMBINATION PROTEIN 2"/>
    <property type="match status" value="1"/>
</dbReference>
<sequence length="674" mass="75657">MNNHFSTSSFPFVRIVVPFTLGIIAYGIFPAITISVVAAGIGLTCGIAYFFSPKSLSGYLRSFLANASLFSLLACLGWLCALVHAPNKLTQAELNKEEHYLSFEIKEIRQQNITTELTGSAKIGEKNINLILVLKGNNYTLQHGDIIACRTKIRELKSPALPDVFDYASYMRNKGILYRAYITPADFTFVEHASTLPAKAAQFRDDVIRLIRDIDINNDAKNFAVAVFTGNREYISEETQQLFSESGLAHILAVSGLHTGIVIFIVSAVISSLIRDSRNRKARFFIILSAVWIYVLFTGLAPSAIRAAIMATFVFAAKNLLQKHSSLNALFASAFLILLFSPQSLYDIGFQLSFLSVAGILLFSDFLTFRTSYAVANYMLSSMAMTISAQIGTFVLTIFYFHSFPSCFLIANILVVPLLPVFMLLVLPAILLAAIGLNFIPLNFIIDLLYACIHFFPDIFRQILPPINEIRLDSLSAAFFSLAIFSFGFAIKLRLNKKILSLPAMLAVAGGISMAASVRAIPEKSIFVTDGYSSTNIIYCENRTAYILNSRNDTAEISQFVEHNRVFFFNRKIDKIHKITHENIRKKDLYISYPIVYALGKSYMFVEGNYKKNRLKNSFSINYAIITNNYYNQLPDLFQYVNPDTIVIANEIYDTRRDTLIEFAKRNKIPLIAY</sequence>
<keyword evidence="3 6" id="KW-0812">Transmembrane</keyword>
<feature type="domain" description="DUF4131" evidence="8">
    <location>
        <begin position="36"/>
        <end position="186"/>
    </location>
</feature>
<feature type="transmembrane region" description="Helical" evidence="6">
    <location>
        <begin position="325"/>
        <end position="341"/>
    </location>
</feature>
<keyword evidence="5 6" id="KW-0472">Membrane</keyword>
<dbReference type="Pfam" id="PF03772">
    <property type="entry name" value="Competence"/>
    <property type="match status" value="1"/>
</dbReference>
<feature type="transmembrane region" description="Helical" evidence="6">
    <location>
        <begin position="499"/>
        <end position="518"/>
    </location>
</feature>
<dbReference type="InterPro" id="IPR052159">
    <property type="entry name" value="Competence_DNA_uptake"/>
</dbReference>
<dbReference type="InterPro" id="IPR025405">
    <property type="entry name" value="DUF4131"/>
</dbReference>
<dbReference type="PANTHER" id="PTHR30619">
    <property type="entry name" value="DNA INTERNALIZATION/COMPETENCE PROTEIN COMEC/REC2"/>
    <property type="match status" value="1"/>
</dbReference>
<protein>
    <submittedName>
        <fullName evidence="9">ComEC/Rec2 family competence protein</fullName>
    </submittedName>
</protein>
<dbReference type="EMBL" id="DVMS01000204">
    <property type="protein sequence ID" value="HIU39457.1"/>
    <property type="molecule type" value="Genomic_DNA"/>
</dbReference>
<evidence type="ECO:0000313" key="9">
    <source>
        <dbReference type="EMBL" id="HIU39457.1"/>
    </source>
</evidence>
<dbReference type="NCBIfam" id="TIGR00360">
    <property type="entry name" value="ComEC_N-term"/>
    <property type="match status" value="1"/>
</dbReference>
<dbReference type="Pfam" id="PF13567">
    <property type="entry name" value="DUF4131"/>
    <property type="match status" value="1"/>
</dbReference>
<reference evidence="9" key="2">
    <citation type="journal article" date="2021" name="PeerJ">
        <title>Extensive microbial diversity within the chicken gut microbiome revealed by metagenomics and culture.</title>
        <authorList>
            <person name="Gilroy R."/>
            <person name="Ravi A."/>
            <person name="Getino M."/>
            <person name="Pursley I."/>
            <person name="Horton D.L."/>
            <person name="Alikhan N.F."/>
            <person name="Baker D."/>
            <person name="Gharbi K."/>
            <person name="Hall N."/>
            <person name="Watson M."/>
            <person name="Adriaenssens E.M."/>
            <person name="Foster-Nyarko E."/>
            <person name="Jarju S."/>
            <person name="Secka A."/>
            <person name="Antonio M."/>
            <person name="Oren A."/>
            <person name="Chaudhuri R.R."/>
            <person name="La Ragione R."/>
            <person name="Hildebrand F."/>
            <person name="Pallen M.J."/>
        </authorList>
    </citation>
    <scope>NUCLEOTIDE SEQUENCE</scope>
    <source>
        <strain evidence="9">17073</strain>
    </source>
</reference>